<keyword evidence="2" id="KW-0808">Transferase</keyword>
<dbReference type="EMBL" id="BKCJ010002487">
    <property type="protein sequence ID" value="GEU48892.1"/>
    <property type="molecule type" value="Genomic_DNA"/>
</dbReference>
<proteinExistence type="predicted"/>
<gene>
    <name evidence="2" type="ORF">Tci_020870</name>
</gene>
<protein>
    <submittedName>
        <fullName evidence="2">RNA-directed DNA polymerase, eukaryota, reverse transcriptase zinc-binding domain protein</fullName>
    </submittedName>
</protein>
<sequence>MITSTWNSFTLVDSNGMIRFKKKLQLLKKVIRKWVAEYKSIHSNSIRDVKNKLSDIDKLLDKGGVTDDVLLSHMEAMKQLQELNSSDKCDFVQKAKGIMSEGEWVADPICVKDEFRNHFVDRFNDPGTRHGRINFSFPNRLTIEQVSDLEASVSDEEIRKVVWGCGENKSPAMLGEIHALSKPATSNSVPTPQESKVIKNDKVITPGMFRINPFKTSREEKHVPNNSTPFYFTTVVFNLTSRSIYRVPTQMSSFGFVLNLLRPDGVGVSSLGEWPIPSEPLKPSNTLTRERPILEE</sequence>
<name>A0A6L2KJQ5_TANCI</name>
<dbReference type="GO" id="GO:0003964">
    <property type="term" value="F:RNA-directed DNA polymerase activity"/>
    <property type="evidence" value="ECO:0007669"/>
    <property type="project" value="UniProtKB-KW"/>
</dbReference>
<reference evidence="2" key="1">
    <citation type="journal article" date="2019" name="Sci. Rep.">
        <title>Draft genome of Tanacetum cinerariifolium, the natural source of mosquito coil.</title>
        <authorList>
            <person name="Yamashiro T."/>
            <person name="Shiraishi A."/>
            <person name="Satake H."/>
            <person name="Nakayama K."/>
        </authorList>
    </citation>
    <scope>NUCLEOTIDE SEQUENCE</scope>
</reference>
<dbReference type="AlphaFoldDB" id="A0A6L2KJQ5"/>
<accession>A0A6L2KJQ5</accession>
<keyword evidence="2" id="KW-0548">Nucleotidyltransferase</keyword>
<evidence type="ECO:0000256" key="1">
    <source>
        <dbReference type="SAM" id="MobiDB-lite"/>
    </source>
</evidence>
<keyword evidence="2" id="KW-0695">RNA-directed DNA polymerase</keyword>
<evidence type="ECO:0000313" key="2">
    <source>
        <dbReference type="EMBL" id="GEU48892.1"/>
    </source>
</evidence>
<feature type="region of interest" description="Disordered" evidence="1">
    <location>
        <begin position="273"/>
        <end position="296"/>
    </location>
</feature>
<organism evidence="2">
    <name type="scientific">Tanacetum cinerariifolium</name>
    <name type="common">Dalmatian daisy</name>
    <name type="synonym">Chrysanthemum cinerariifolium</name>
    <dbReference type="NCBI Taxonomy" id="118510"/>
    <lineage>
        <taxon>Eukaryota</taxon>
        <taxon>Viridiplantae</taxon>
        <taxon>Streptophyta</taxon>
        <taxon>Embryophyta</taxon>
        <taxon>Tracheophyta</taxon>
        <taxon>Spermatophyta</taxon>
        <taxon>Magnoliopsida</taxon>
        <taxon>eudicotyledons</taxon>
        <taxon>Gunneridae</taxon>
        <taxon>Pentapetalae</taxon>
        <taxon>asterids</taxon>
        <taxon>campanulids</taxon>
        <taxon>Asterales</taxon>
        <taxon>Asteraceae</taxon>
        <taxon>Asteroideae</taxon>
        <taxon>Anthemideae</taxon>
        <taxon>Anthemidinae</taxon>
        <taxon>Tanacetum</taxon>
    </lineage>
</organism>
<comment type="caution">
    <text evidence="2">The sequence shown here is derived from an EMBL/GenBank/DDBJ whole genome shotgun (WGS) entry which is preliminary data.</text>
</comment>